<sequence length="170" mass="17561">MRFTTISVAIALVALSVSTSLYGQRADDQIDPRSMTLLQQGRAAQAAGDLGGAIDSLETALVVDPRNAEAFIVLGDIARARSLPGKAIRYYRDALTLDPNDTVAMRGEGEALVQKGAIDKANEVLANVREICGSGSCPEGDRLAAAIAKGPPPAANATAANDAATPEEAQ</sequence>
<dbReference type="RefSeq" id="WP_165327565.1">
    <property type="nucleotide sequence ID" value="NZ_CP049109.1"/>
</dbReference>
<gene>
    <name evidence="4" type="ORF">G5C33_12725</name>
</gene>
<dbReference type="InterPro" id="IPR019734">
    <property type="entry name" value="TPR_rpt"/>
</dbReference>
<reference evidence="4 5" key="1">
    <citation type="submission" date="2020-02" db="EMBL/GenBank/DDBJ databases">
        <authorList>
            <person name="Zheng R.K."/>
            <person name="Sun C.M."/>
        </authorList>
    </citation>
    <scope>NUCLEOTIDE SEQUENCE [LARGE SCALE GENOMIC DNA]</scope>
    <source>
        <strain evidence="5">zrk23</strain>
    </source>
</reference>
<evidence type="ECO:0000256" key="3">
    <source>
        <dbReference type="SAM" id="SignalP"/>
    </source>
</evidence>
<organism evidence="4 5">
    <name type="scientific">Stakelama tenebrarum</name>
    <dbReference type="NCBI Taxonomy" id="2711215"/>
    <lineage>
        <taxon>Bacteria</taxon>
        <taxon>Pseudomonadati</taxon>
        <taxon>Pseudomonadota</taxon>
        <taxon>Alphaproteobacteria</taxon>
        <taxon>Sphingomonadales</taxon>
        <taxon>Sphingomonadaceae</taxon>
        <taxon>Stakelama</taxon>
    </lineage>
</organism>
<evidence type="ECO:0000256" key="1">
    <source>
        <dbReference type="PROSITE-ProRule" id="PRU00339"/>
    </source>
</evidence>
<dbReference type="Proteomes" id="UP000501568">
    <property type="component" value="Chromosome"/>
</dbReference>
<feature type="chain" id="PRO_5026293528" evidence="3">
    <location>
        <begin position="24"/>
        <end position="170"/>
    </location>
</feature>
<evidence type="ECO:0000313" key="4">
    <source>
        <dbReference type="EMBL" id="QIG80558.1"/>
    </source>
</evidence>
<proteinExistence type="predicted"/>
<dbReference type="AlphaFoldDB" id="A0A6G6Y771"/>
<feature type="repeat" description="TPR" evidence="1">
    <location>
        <begin position="34"/>
        <end position="67"/>
    </location>
</feature>
<dbReference type="EMBL" id="CP049109">
    <property type="protein sequence ID" value="QIG80558.1"/>
    <property type="molecule type" value="Genomic_DNA"/>
</dbReference>
<feature type="region of interest" description="Disordered" evidence="2">
    <location>
        <begin position="149"/>
        <end position="170"/>
    </location>
</feature>
<name>A0A6G6Y771_9SPHN</name>
<dbReference type="Pfam" id="PF13432">
    <property type="entry name" value="TPR_16"/>
    <property type="match status" value="1"/>
</dbReference>
<feature type="signal peptide" evidence="3">
    <location>
        <begin position="1"/>
        <end position="23"/>
    </location>
</feature>
<keyword evidence="1" id="KW-0802">TPR repeat</keyword>
<dbReference type="KEGG" id="spzr:G5C33_12725"/>
<evidence type="ECO:0000256" key="2">
    <source>
        <dbReference type="SAM" id="MobiDB-lite"/>
    </source>
</evidence>
<dbReference type="SMART" id="SM00028">
    <property type="entry name" value="TPR"/>
    <property type="match status" value="2"/>
</dbReference>
<protein>
    <submittedName>
        <fullName evidence="4">Tetratricopeptide repeat protein</fullName>
    </submittedName>
</protein>
<accession>A0A6G6Y771</accession>
<keyword evidence="3" id="KW-0732">Signal</keyword>
<dbReference type="PROSITE" id="PS50005">
    <property type="entry name" value="TPR"/>
    <property type="match status" value="2"/>
</dbReference>
<dbReference type="SUPFAM" id="SSF48452">
    <property type="entry name" value="TPR-like"/>
    <property type="match status" value="1"/>
</dbReference>
<dbReference type="InterPro" id="IPR011990">
    <property type="entry name" value="TPR-like_helical_dom_sf"/>
</dbReference>
<feature type="repeat" description="TPR" evidence="1">
    <location>
        <begin position="68"/>
        <end position="101"/>
    </location>
</feature>
<keyword evidence="5" id="KW-1185">Reference proteome</keyword>
<evidence type="ECO:0000313" key="5">
    <source>
        <dbReference type="Proteomes" id="UP000501568"/>
    </source>
</evidence>
<dbReference type="Gene3D" id="1.25.40.10">
    <property type="entry name" value="Tetratricopeptide repeat domain"/>
    <property type="match status" value="1"/>
</dbReference>